<dbReference type="OrthoDB" id="9804152at2"/>
<sequence>MNNIILIIVLALILVYIVSSGVKIYNRLVMLNQNVDKNFANIDVLLKQRADEIPELVKIVKKYMEYEEGLLTQITELRTRYLNASNNDNKVKAANEMDKALAHILAVSENYPDVKANASFLSLQQRVSELEDHLSDRRELYNDSVNLYNIGIKEFPALLLAKPMGYGKKELLQISEKEKQYDGVQF</sequence>
<dbReference type="Gene3D" id="1.20.1440.20">
    <property type="entry name" value="LemA-like domain"/>
    <property type="match status" value="1"/>
</dbReference>
<dbReference type="AlphaFoldDB" id="A0A1M6PG35"/>
<comment type="similarity">
    <text evidence="2">Belongs to the LemA family.</text>
</comment>
<evidence type="ECO:0000256" key="3">
    <source>
        <dbReference type="ARBA" id="ARBA00022692"/>
    </source>
</evidence>
<keyword evidence="7" id="KW-1185">Reference proteome</keyword>
<dbReference type="Pfam" id="PF04011">
    <property type="entry name" value="LemA"/>
    <property type="match status" value="1"/>
</dbReference>
<dbReference type="STRING" id="192903.SAMN04488513_1218"/>
<dbReference type="GO" id="GO:0016020">
    <property type="term" value="C:membrane"/>
    <property type="evidence" value="ECO:0007669"/>
    <property type="project" value="UniProtKB-SubCell"/>
</dbReference>
<protein>
    <submittedName>
        <fullName evidence="6">LemA protein</fullName>
    </submittedName>
</protein>
<evidence type="ECO:0000256" key="1">
    <source>
        <dbReference type="ARBA" id="ARBA00004167"/>
    </source>
</evidence>
<gene>
    <name evidence="6" type="ORF">SAMN04488513_1218</name>
</gene>
<keyword evidence="5" id="KW-0472">Membrane</keyword>
<keyword evidence="3" id="KW-0812">Transmembrane</keyword>
<dbReference type="SUPFAM" id="SSF140478">
    <property type="entry name" value="LemA-like"/>
    <property type="match status" value="1"/>
</dbReference>
<evidence type="ECO:0000313" key="7">
    <source>
        <dbReference type="Proteomes" id="UP000184543"/>
    </source>
</evidence>
<name>A0A1M6PG35_9FLAO</name>
<dbReference type="Proteomes" id="UP000184543">
    <property type="component" value="Unassembled WGS sequence"/>
</dbReference>
<dbReference type="PANTHER" id="PTHR34478">
    <property type="entry name" value="PROTEIN LEMA"/>
    <property type="match status" value="1"/>
</dbReference>
<organism evidence="6 7">
    <name type="scientific">Pseudozobellia thermophila</name>
    <dbReference type="NCBI Taxonomy" id="192903"/>
    <lineage>
        <taxon>Bacteria</taxon>
        <taxon>Pseudomonadati</taxon>
        <taxon>Bacteroidota</taxon>
        <taxon>Flavobacteriia</taxon>
        <taxon>Flavobacteriales</taxon>
        <taxon>Flavobacteriaceae</taxon>
        <taxon>Pseudozobellia</taxon>
    </lineage>
</organism>
<proteinExistence type="inferred from homology"/>
<dbReference type="InterPro" id="IPR023353">
    <property type="entry name" value="LemA-like_dom_sf"/>
</dbReference>
<comment type="subcellular location">
    <subcellularLocation>
        <location evidence="1">Membrane</location>
        <topology evidence="1">Single-pass membrane protein</topology>
    </subcellularLocation>
</comment>
<evidence type="ECO:0000256" key="5">
    <source>
        <dbReference type="ARBA" id="ARBA00023136"/>
    </source>
</evidence>
<dbReference type="EMBL" id="FQYU01000021">
    <property type="protein sequence ID" value="SHK06903.1"/>
    <property type="molecule type" value="Genomic_DNA"/>
</dbReference>
<dbReference type="RefSeq" id="WP_072996018.1">
    <property type="nucleotide sequence ID" value="NZ_FQYU01000021.1"/>
</dbReference>
<reference evidence="7" key="1">
    <citation type="submission" date="2016-11" db="EMBL/GenBank/DDBJ databases">
        <authorList>
            <person name="Varghese N."/>
            <person name="Submissions S."/>
        </authorList>
    </citation>
    <scope>NUCLEOTIDE SEQUENCE [LARGE SCALE GENOMIC DNA]</scope>
    <source>
        <strain evidence="7">DSM 19858</strain>
    </source>
</reference>
<dbReference type="InterPro" id="IPR007156">
    <property type="entry name" value="MamQ_LemA"/>
</dbReference>
<evidence type="ECO:0000313" key="6">
    <source>
        <dbReference type="EMBL" id="SHK06903.1"/>
    </source>
</evidence>
<evidence type="ECO:0000256" key="2">
    <source>
        <dbReference type="ARBA" id="ARBA00008854"/>
    </source>
</evidence>
<keyword evidence="4" id="KW-1133">Transmembrane helix</keyword>
<accession>A0A1M6PG35</accession>
<dbReference type="PANTHER" id="PTHR34478:SF1">
    <property type="entry name" value="PROTEIN LEMA"/>
    <property type="match status" value="1"/>
</dbReference>
<evidence type="ECO:0000256" key="4">
    <source>
        <dbReference type="ARBA" id="ARBA00022989"/>
    </source>
</evidence>